<evidence type="ECO:0000313" key="1">
    <source>
        <dbReference type="EMBL" id="EPS39108.1"/>
    </source>
</evidence>
<dbReference type="HOGENOM" id="CLU_073370_0_0_1"/>
<sequence length="319" mass="34931">MAQVAPVAPPQPFVPPSTIRVRLIGNLSRRALYSNPRDDGVIKQFSMADVFDDQWFYIIPGTDSKFGQYRIKSAFTNEAVYLNRGKAGTSSFESAFEDQWFKFEAGTGTKVGTLRVTCPATNSALYSQNSSDASAVGSITSDKVFDDQWFSFAYEDMELDEITYDVNIAKFLEVKPVAISTKMATNNTPETQVTTITFSESVEEERSFTSELGTKLGTSATASVGIPLVGEGKVTVSAEISTTIAWGSTDRVTKSWSDSVQVTTSPGKKYKVYASARQSKFTVPFVATWKSKSAGQVMKTKGTYEGVSVYDFDTTYSEV</sequence>
<evidence type="ECO:0000313" key="2">
    <source>
        <dbReference type="Proteomes" id="UP000015100"/>
    </source>
</evidence>
<dbReference type="EMBL" id="AQGS01000489">
    <property type="protein sequence ID" value="EPS39108.1"/>
    <property type="molecule type" value="Genomic_DNA"/>
</dbReference>
<dbReference type="SUPFAM" id="SSF56973">
    <property type="entry name" value="Aerolisin/ETX pore-forming domain"/>
    <property type="match status" value="1"/>
</dbReference>
<dbReference type="AlphaFoldDB" id="S8BIG9"/>
<protein>
    <submittedName>
        <fullName evidence="1">Uncharacterized protein</fullName>
    </submittedName>
</protein>
<dbReference type="Gene3D" id="2.170.15.10">
    <property type="entry name" value="Proaerolysin, chain A, domain 3"/>
    <property type="match status" value="1"/>
</dbReference>
<organism evidence="1 2">
    <name type="scientific">Dactylellina haptotyla (strain CBS 200.50)</name>
    <name type="common">Nematode-trapping fungus</name>
    <name type="synonym">Monacrosporium haptotylum</name>
    <dbReference type="NCBI Taxonomy" id="1284197"/>
    <lineage>
        <taxon>Eukaryota</taxon>
        <taxon>Fungi</taxon>
        <taxon>Dikarya</taxon>
        <taxon>Ascomycota</taxon>
        <taxon>Pezizomycotina</taxon>
        <taxon>Orbiliomycetes</taxon>
        <taxon>Orbiliales</taxon>
        <taxon>Orbiliaceae</taxon>
        <taxon>Dactylellina</taxon>
    </lineage>
</organism>
<dbReference type="Pfam" id="PF03318">
    <property type="entry name" value="ETX_MTX2"/>
    <property type="match status" value="1"/>
</dbReference>
<dbReference type="InterPro" id="IPR053237">
    <property type="entry name" value="Natterin_C"/>
</dbReference>
<dbReference type="Proteomes" id="UP000015100">
    <property type="component" value="Unassembled WGS sequence"/>
</dbReference>
<dbReference type="PANTHER" id="PTHR39244">
    <property type="entry name" value="NATTERIN-4"/>
    <property type="match status" value="1"/>
</dbReference>
<name>S8BIG9_DACHA</name>
<dbReference type="OrthoDB" id="4948898at2759"/>
<comment type="caution">
    <text evidence="1">The sequence shown here is derived from an EMBL/GenBank/DDBJ whole genome shotgun (WGS) entry which is preliminary data.</text>
</comment>
<accession>S8BIG9</accession>
<keyword evidence="2" id="KW-1185">Reference proteome</keyword>
<gene>
    <name evidence="1" type="ORF">H072_7105</name>
</gene>
<dbReference type="PANTHER" id="PTHR39244:SF5">
    <property type="entry name" value="NATTERIN-3-LIKE"/>
    <property type="match status" value="1"/>
</dbReference>
<proteinExistence type="predicted"/>
<dbReference type="eggNOG" id="ENOG502S5KX">
    <property type="taxonomic scope" value="Eukaryota"/>
</dbReference>
<dbReference type="CDD" id="cd23424">
    <property type="entry name" value="beta-trefoil_Ricin_BEL-like"/>
    <property type="match status" value="1"/>
</dbReference>
<dbReference type="InterPro" id="IPR004991">
    <property type="entry name" value="Aerolysin-like"/>
</dbReference>
<reference evidence="2" key="2">
    <citation type="submission" date="2013-04" db="EMBL/GenBank/DDBJ databases">
        <title>Genomic mechanisms accounting for the adaptation to parasitism in nematode-trapping fungi.</title>
        <authorList>
            <person name="Ahren D.G."/>
        </authorList>
    </citation>
    <scope>NUCLEOTIDE SEQUENCE [LARGE SCALE GENOMIC DNA]</scope>
    <source>
        <strain evidence="2">CBS 200.50</strain>
    </source>
</reference>
<dbReference type="Gene3D" id="2.80.10.50">
    <property type="match status" value="1"/>
</dbReference>
<reference evidence="1 2" key="1">
    <citation type="journal article" date="2013" name="PLoS Genet.">
        <title>Genomic mechanisms accounting for the adaptation to parasitism in nematode-trapping fungi.</title>
        <authorList>
            <person name="Meerupati T."/>
            <person name="Andersson K.M."/>
            <person name="Friman E."/>
            <person name="Kumar D."/>
            <person name="Tunlid A."/>
            <person name="Ahren D."/>
        </authorList>
    </citation>
    <scope>NUCLEOTIDE SEQUENCE [LARGE SCALE GENOMIC DNA]</scope>
    <source>
        <strain evidence="1 2">CBS 200.50</strain>
    </source>
</reference>
<dbReference type="OMA" id="SPELWHY"/>